<dbReference type="PANTHER" id="PTHR33055">
    <property type="entry name" value="TRANSPOSASE FOR INSERTION SEQUENCE ELEMENT IS1111A"/>
    <property type="match status" value="1"/>
</dbReference>
<dbReference type="PANTHER" id="PTHR33055:SF3">
    <property type="entry name" value="PUTATIVE TRANSPOSASE FOR IS117-RELATED"/>
    <property type="match status" value="1"/>
</dbReference>
<organism evidence="2 3">
    <name type="scientific">Succinivibrio faecicola</name>
    <dbReference type="NCBI Taxonomy" id="2820300"/>
    <lineage>
        <taxon>Bacteria</taxon>
        <taxon>Pseudomonadati</taxon>
        <taxon>Pseudomonadota</taxon>
        <taxon>Gammaproteobacteria</taxon>
        <taxon>Aeromonadales</taxon>
        <taxon>Succinivibrionaceae</taxon>
        <taxon>Succinivibrio</taxon>
    </lineage>
</organism>
<reference evidence="2 3" key="1">
    <citation type="submission" date="2021-03" db="EMBL/GenBank/DDBJ databases">
        <title>Succinivibrio sp. nov. isolated from feces of cow.</title>
        <authorList>
            <person name="Choi J.-Y."/>
        </authorList>
    </citation>
    <scope>NUCLEOTIDE SEQUENCE [LARGE SCALE GENOMIC DNA]</scope>
    <source>
        <strain evidence="2 3">AGMB01872</strain>
    </source>
</reference>
<proteinExistence type="predicted"/>
<comment type="caution">
    <text evidence="2">The sequence shown here is derived from an EMBL/GenBank/DDBJ whole genome shotgun (WGS) entry which is preliminary data.</text>
</comment>
<evidence type="ECO:0000313" key="3">
    <source>
        <dbReference type="Proteomes" id="UP000731465"/>
    </source>
</evidence>
<name>A0ABS7DIP5_9GAMM</name>
<accession>A0ABS7DIP5</accession>
<dbReference type="RefSeq" id="WP_219938461.1">
    <property type="nucleotide sequence ID" value="NZ_JAGFNY010000094.1"/>
</dbReference>
<sequence length="232" mass="25139">DQLNKQFVQTVNAAHAFLYESGVVAGTVSVASATKVTEALKALCNTETEKEHSEDDCSYSHLNCLSESLLGNIESLQTKIKEINSHLLSYASNNEICSNLQTVPGIGKLSAVALYAAMGDPERFSSSRAFAAFIGVAPVTTGTGGKTTVLGIRKSGIQSIKKMLYMGAMVYLSQAMKNGTESSWLKQRLNQNRSKKIIICAIMNRLARIAYAIAKSGQAFDETKCNMIKKLR</sequence>
<dbReference type="InterPro" id="IPR047650">
    <property type="entry name" value="Transpos_IS110"/>
</dbReference>
<dbReference type="EMBL" id="JAGFNY010000094">
    <property type="protein sequence ID" value="MBW7571170.1"/>
    <property type="molecule type" value="Genomic_DNA"/>
</dbReference>
<feature type="non-terminal residue" evidence="2">
    <location>
        <position position="1"/>
    </location>
</feature>
<dbReference type="Pfam" id="PF02371">
    <property type="entry name" value="Transposase_20"/>
    <property type="match status" value="1"/>
</dbReference>
<dbReference type="InterPro" id="IPR003346">
    <property type="entry name" value="Transposase_20"/>
</dbReference>
<evidence type="ECO:0000259" key="1">
    <source>
        <dbReference type="Pfam" id="PF02371"/>
    </source>
</evidence>
<feature type="domain" description="Transposase IS116/IS110/IS902 C-terminal" evidence="1">
    <location>
        <begin position="97"/>
        <end position="172"/>
    </location>
</feature>
<evidence type="ECO:0000313" key="2">
    <source>
        <dbReference type="EMBL" id="MBW7571170.1"/>
    </source>
</evidence>
<protein>
    <submittedName>
        <fullName evidence="2">IS110 family transposase</fullName>
    </submittedName>
</protein>
<gene>
    <name evidence="2" type="ORF">J5V48_09755</name>
</gene>
<keyword evidence="3" id="KW-1185">Reference proteome</keyword>
<dbReference type="Proteomes" id="UP000731465">
    <property type="component" value="Unassembled WGS sequence"/>
</dbReference>